<proteinExistence type="predicted"/>
<accession>A0A6M2E1H5</accession>
<dbReference type="EMBL" id="GIDH01000301">
    <property type="protein sequence ID" value="NOV52244.1"/>
    <property type="molecule type" value="Transcribed_RNA"/>
</dbReference>
<evidence type="ECO:0000313" key="2">
    <source>
        <dbReference type="EMBL" id="NOV52244.1"/>
    </source>
</evidence>
<organism evidence="2">
    <name type="scientific">Amblyomma tuberculatum</name>
    <dbReference type="NCBI Taxonomy" id="48802"/>
    <lineage>
        <taxon>Eukaryota</taxon>
        <taxon>Metazoa</taxon>
        <taxon>Ecdysozoa</taxon>
        <taxon>Arthropoda</taxon>
        <taxon>Chelicerata</taxon>
        <taxon>Arachnida</taxon>
        <taxon>Acari</taxon>
        <taxon>Parasitiformes</taxon>
        <taxon>Ixodida</taxon>
        <taxon>Ixodoidea</taxon>
        <taxon>Ixodidae</taxon>
        <taxon>Amblyomminae</taxon>
        <taxon>Amblyomma</taxon>
    </lineage>
</organism>
<keyword evidence="1" id="KW-0472">Membrane</keyword>
<keyword evidence="1" id="KW-1133">Transmembrane helix</keyword>
<name>A0A6M2E1H5_9ACAR</name>
<keyword evidence="1" id="KW-0812">Transmembrane</keyword>
<reference evidence="2" key="1">
    <citation type="submission" date="2019-12" db="EMBL/GenBank/DDBJ databases">
        <title>The sialotranscriptome of the gopher-tortoise tick, Amblyomma tuberculatum.</title>
        <authorList>
            <person name="Karim S."/>
            <person name="Andersen J."/>
            <person name="Kumar D."/>
            <person name="Adamson S."/>
            <person name="Ennen J."/>
            <person name="Qualis C.P."/>
            <person name="Ribeiro J.M.C."/>
        </authorList>
    </citation>
    <scope>NUCLEOTIDE SEQUENCE</scope>
    <source>
        <strain evidence="2">Removed</strain>
        <tissue evidence="2">Salivary glands</tissue>
    </source>
</reference>
<feature type="transmembrane region" description="Helical" evidence="1">
    <location>
        <begin position="16"/>
        <end position="41"/>
    </location>
</feature>
<evidence type="ECO:0000256" key="1">
    <source>
        <dbReference type="SAM" id="Phobius"/>
    </source>
</evidence>
<dbReference type="AlphaFoldDB" id="A0A6M2E1H5"/>
<protein>
    <submittedName>
        <fullName evidence="2">Uncharacterized protein</fullName>
    </submittedName>
</protein>
<sequence>MYTCERKREKDKKREVYLMSHVLLCVLVCVCSVFTVAAAVSSLPICDAPVESFSVHFSFFVYCCCEPCCILQVSQNSSRTSLHRGHYPAFAVQVLVSFVQK</sequence>